<evidence type="ECO:0000256" key="2">
    <source>
        <dbReference type="ARBA" id="ARBA00022618"/>
    </source>
</evidence>
<evidence type="ECO:0000256" key="4">
    <source>
        <dbReference type="ARBA" id="ARBA00023306"/>
    </source>
</evidence>
<dbReference type="Gene3D" id="1.10.10.10">
    <property type="entry name" value="Winged helix-like DNA-binding domain superfamily/Winged helix DNA-binding domain"/>
    <property type="match status" value="2"/>
</dbReference>
<sequence length="333" mass="36275">MNDQEATLVLEAALLCSASPMSLTELRKLFDEDDELTSVRIQEMLQALQLSWVGRGMELVELASGWRFQSTEAMQKYLERLNPERVPKYSRAVMETLAIIAWRQPVTRGDIEDIRGVTVSSQIVKTLEDRGWIEVIGHRDGPGRPSLLGTTKQFLDDLGLRALDELPALGQAEITEAIQALTVDGAPLTADEIAAAGQGSLIEEPGAVTEEGAAAQAATEAETTNEAEVSAGTETTAKTEARVDLTAEIDSENAVEKDESIDIEETFIEDTSIDDIAIESIDSQVDMNVEAFTDSVEDINDNLENTNDSVENTDQTTGAESSVEQHEFKPESK</sequence>
<dbReference type="SUPFAM" id="SSF46785">
    <property type="entry name" value="Winged helix' DNA-binding domain"/>
    <property type="match status" value="2"/>
</dbReference>
<dbReference type="PANTHER" id="PTHR34298">
    <property type="entry name" value="SEGREGATION AND CONDENSATION PROTEIN B"/>
    <property type="match status" value="1"/>
</dbReference>
<feature type="region of interest" description="Disordered" evidence="5">
    <location>
        <begin position="296"/>
        <end position="333"/>
    </location>
</feature>
<evidence type="ECO:0000313" key="6">
    <source>
        <dbReference type="EMBL" id="NDY83955.1"/>
    </source>
</evidence>
<feature type="compositionally biased region" description="Basic and acidic residues" evidence="5">
    <location>
        <begin position="323"/>
        <end position="333"/>
    </location>
</feature>
<dbReference type="EMBL" id="JAAGRN010000008">
    <property type="protein sequence ID" value="NDY83955.1"/>
    <property type="molecule type" value="Genomic_DNA"/>
</dbReference>
<feature type="compositionally biased region" description="Polar residues" evidence="5">
    <location>
        <begin position="302"/>
        <end position="322"/>
    </location>
</feature>
<keyword evidence="4" id="KW-0131">Cell cycle</keyword>
<dbReference type="GO" id="GO:0051304">
    <property type="term" value="P:chromosome separation"/>
    <property type="evidence" value="ECO:0007669"/>
    <property type="project" value="InterPro"/>
</dbReference>
<dbReference type="InterPro" id="IPR005234">
    <property type="entry name" value="ScpB_csome_segregation"/>
</dbReference>
<dbReference type="AlphaFoldDB" id="A0A6B2R9K4"/>
<keyword evidence="2" id="KW-0132">Cell division</keyword>
<proteinExistence type="predicted"/>
<dbReference type="GO" id="GO:0051301">
    <property type="term" value="P:cell division"/>
    <property type="evidence" value="ECO:0007669"/>
    <property type="project" value="UniProtKB-KW"/>
</dbReference>
<keyword evidence="3" id="KW-0159">Chromosome partition</keyword>
<evidence type="ECO:0000256" key="5">
    <source>
        <dbReference type="SAM" id="MobiDB-lite"/>
    </source>
</evidence>
<gene>
    <name evidence="6" type="primary">scpB</name>
    <name evidence="6" type="ORF">G3I67_12010</name>
</gene>
<evidence type="ECO:0000256" key="3">
    <source>
        <dbReference type="ARBA" id="ARBA00022829"/>
    </source>
</evidence>
<protein>
    <submittedName>
        <fullName evidence="6">SMC-Scp complex subunit ScpB</fullName>
    </submittedName>
</protein>
<evidence type="ECO:0000256" key="1">
    <source>
        <dbReference type="ARBA" id="ARBA00022490"/>
    </source>
</evidence>
<dbReference type="Pfam" id="PF04079">
    <property type="entry name" value="SMC_ScpB"/>
    <property type="match status" value="1"/>
</dbReference>
<dbReference type="NCBIfam" id="TIGR00281">
    <property type="entry name" value="SMC-Scp complex subunit ScpB"/>
    <property type="match status" value="1"/>
</dbReference>
<comment type="caution">
    <text evidence="6">The sequence shown here is derived from an EMBL/GenBank/DDBJ whole genome shotgun (WGS) entry which is preliminary data.</text>
</comment>
<dbReference type="RefSeq" id="WP_163655672.1">
    <property type="nucleotide sequence ID" value="NZ_JAAGRN010000008.1"/>
</dbReference>
<name>A0A6B2R9K4_9BURK</name>
<organism evidence="6">
    <name type="scientific">Sheuella amnicola</name>
    <dbReference type="NCBI Taxonomy" id="2707330"/>
    <lineage>
        <taxon>Bacteria</taxon>
        <taxon>Pseudomonadati</taxon>
        <taxon>Pseudomonadota</taxon>
        <taxon>Betaproteobacteria</taxon>
        <taxon>Burkholderiales</taxon>
        <taxon>Alcaligenaceae</taxon>
        <taxon>Sheuella</taxon>
    </lineage>
</organism>
<dbReference type="InterPro" id="IPR036390">
    <property type="entry name" value="WH_DNA-bd_sf"/>
</dbReference>
<dbReference type="PANTHER" id="PTHR34298:SF2">
    <property type="entry name" value="SEGREGATION AND CONDENSATION PROTEIN B"/>
    <property type="match status" value="1"/>
</dbReference>
<reference evidence="6" key="1">
    <citation type="submission" date="2020-02" db="EMBL/GenBank/DDBJ databases">
        <authorList>
            <person name="Chen W.-M."/>
        </authorList>
    </citation>
    <scope>NUCLEOTIDE SEQUENCE</scope>
    <source>
        <strain evidence="6">NBD-18</strain>
    </source>
</reference>
<accession>A0A6B2R9K4</accession>
<keyword evidence="1" id="KW-0963">Cytoplasm</keyword>
<dbReference type="InterPro" id="IPR036388">
    <property type="entry name" value="WH-like_DNA-bd_sf"/>
</dbReference>